<dbReference type="InterPro" id="IPR002347">
    <property type="entry name" value="SDR_fam"/>
</dbReference>
<gene>
    <name evidence="2" type="ORF">GCM10010170_051100</name>
</gene>
<accession>A0ABP5TQS1</accession>
<reference evidence="3" key="1">
    <citation type="journal article" date="2019" name="Int. J. Syst. Evol. Microbiol.">
        <title>The Global Catalogue of Microorganisms (GCM) 10K type strain sequencing project: providing services to taxonomists for standard genome sequencing and annotation.</title>
        <authorList>
            <consortium name="The Broad Institute Genomics Platform"/>
            <consortium name="The Broad Institute Genome Sequencing Center for Infectious Disease"/>
            <person name="Wu L."/>
            <person name="Ma J."/>
        </authorList>
    </citation>
    <scope>NUCLEOTIDE SEQUENCE [LARGE SCALE GENOMIC DNA]</scope>
    <source>
        <strain evidence="3">JCM 3272</strain>
    </source>
</reference>
<dbReference type="EMBL" id="BAAARV010000040">
    <property type="protein sequence ID" value="GAA2357686.1"/>
    <property type="molecule type" value="Genomic_DNA"/>
</dbReference>
<dbReference type="Proteomes" id="UP001501444">
    <property type="component" value="Unassembled WGS sequence"/>
</dbReference>
<dbReference type="SUPFAM" id="SSF51735">
    <property type="entry name" value="NAD(P)-binding Rossmann-fold domains"/>
    <property type="match status" value="1"/>
</dbReference>
<keyword evidence="3" id="KW-1185">Reference proteome</keyword>
<protein>
    <submittedName>
        <fullName evidence="2">SDR family oxidoreductase</fullName>
    </submittedName>
</protein>
<evidence type="ECO:0000256" key="1">
    <source>
        <dbReference type="ARBA" id="ARBA00006484"/>
    </source>
</evidence>
<evidence type="ECO:0000313" key="2">
    <source>
        <dbReference type="EMBL" id="GAA2357686.1"/>
    </source>
</evidence>
<dbReference type="RefSeq" id="WP_344615025.1">
    <property type="nucleotide sequence ID" value="NZ_BAAARV010000040.1"/>
</dbReference>
<name>A0ABP5TQS1_9ACTN</name>
<organism evidence="2 3">
    <name type="scientific">Dactylosporangium salmoneum</name>
    <dbReference type="NCBI Taxonomy" id="53361"/>
    <lineage>
        <taxon>Bacteria</taxon>
        <taxon>Bacillati</taxon>
        <taxon>Actinomycetota</taxon>
        <taxon>Actinomycetes</taxon>
        <taxon>Micromonosporales</taxon>
        <taxon>Micromonosporaceae</taxon>
        <taxon>Dactylosporangium</taxon>
    </lineage>
</organism>
<dbReference type="Pfam" id="PF13561">
    <property type="entry name" value="adh_short_C2"/>
    <property type="match status" value="1"/>
</dbReference>
<dbReference type="InterPro" id="IPR036291">
    <property type="entry name" value="NAD(P)-bd_dom_sf"/>
</dbReference>
<sequence>MDLELTGGTALVTAASRGIGRAVSERLAEEGMTVVAGARTTARGTEKVGGGVIVPLVSDLADAEQTGGLVDTVLSRHGRLDVLVLNTPGPRIVPALDTGWEDWAAAHDLLLRPVVQLAVAGGRRMREQGSGTIVLLSSTWVRQPAPGGVLSASYRSAAAAFIKTLAGELAPHGVRVVHVMPGATGTDRMQAIVETKAARNGTTRDEEIEAVVRDIPLGRWAQAREIADVVAFAASPRAGFMTGSSLVVDGGAVRATY</sequence>
<evidence type="ECO:0000313" key="3">
    <source>
        <dbReference type="Proteomes" id="UP001501444"/>
    </source>
</evidence>
<comment type="similarity">
    <text evidence="1">Belongs to the short-chain dehydrogenases/reductases (SDR) family.</text>
</comment>
<dbReference type="InterPro" id="IPR050259">
    <property type="entry name" value="SDR"/>
</dbReference>
<proteinExistence type="inferred from homology"/>
<comment type="caution">
    <text evidence="2">The sequence shown here is derived from an EMBL/GenBank/DDBJ whole genome shotgun (WGS) entry which is preliminary data.</text>
</comment>
<dbReference type="PANTHER" id="PTHR42879:SF6">
    <property type="entry name" value="NADPH-DEPENDENT REDUCTASE BACG"/>
    <property type="match status" value="1"/>
</dbReference>
<dbReference type="PANTHER" id="PTHR42879">
    <property type="entry name" value="3-OXOACYL-(ACYL-CARRIER-PROTEIN) REDUCTASE"/>
    <property type="match status" value="1"/>
</dbReference>
<dbReference type="PRINTS" id="PR00081">
    <property type="entry name" value="GDHRDH"/>
</dbReference>
<dbReference type="Gene3D" id="3.40.50.720">
    <property type="entry name" value="NAD(P)-binding Rossmann-like Domain"/>
    <property type="match status" value="1"/>
</dbReference>